<sequence>MLKLKNHEHHHNHSKSTENEVFVNAAYENGKLFIELQDKNQKAPELEVSHEKDLHLIVVSEDLSEYKHLHPVQTDKGKFEYDIQLASGMYKLFVDIQPKGLAYQATPVHLHVGHHQVTSELPALEVDTEFRKTIDGHTVELSVDSLKAHHPTVFTYDTKDSTPEPYLGALGHVVILDEKGEQFIHVHPSFDDNTVFETIFHQPGHYKVWSEFKFEGNVYVYPFVINVTE</sequence>
<evidence type="ECO:0000313" key="1">
    <source>
        <dbReference type="EMBL" id="OZS78253.1"/>
    </source>
</evidence>
<keyword evidence="2" id="KW-1185">Reference proteome</keyword>
<comment type="caution">
    <text evidence="1">The sequence shown here is derived from an EMBL/GenBank/DDBJ whole genome shotgun (WGS) entry which is preliminary data.</text>
</comment>
<name>A0A264W3T5_9BACL</name>
<protein>
    <recommendedName>
        <fullName evidence="3">Secreted protein</fullName>
    </recommendedName>
</protein>
<gene>
    <name evidence="1" type="ORF">CF394_07165</name>
</gene>
<reference evidence="1 2" key="1">
    <citation type="submission" date="2017-07" db="EMBL/GenBank/DDBJ databases">
        <title>Tetzosporium hominis gen.nov. sp.nov.</title>
        <authorList>
            <person name="Tetz G."/>
            <person name="Tetz V."/>
        </authorList>
    </citation>
    <scope>NUCLEOTIDE SEQUENCE [LARGE SCALE GENOMIC DNA]</scope>
    <source>
        <strain evidence="1 2">VT-49</strain>
    </source>
</reference>
<evidence type="ECO:0000313" key="2">
    <source>
        <dbReference type="Proteomes" id="UP000217065"/>
    </source>
</evidence>
<evidence type="ECO:0008006" key="3">
    <source>
        <dbReference type="Google" id="ProtNLM"/>
    </source>
</evidence>
<dbReference type="Proteomes" id="UP000217065">
    <property type="component" value="Unassembled WGS sequence"/>
</dbReference>
<dbReference type="EMBL" id="NOKQ01000199">
    <property type="protein sequence ID" value="OZS78253.1"/>
    <property type="molecule type" value="Genomic_DNA"/>
</dbReference>
<accession>A0A264W3T5</accession>
<dbReference type="AlphaFoldDB" id="A0A264W3T5"/>
<organism evidence="1 2">
    <name type="scientific">Tetzosporium hominis</name>
    <dbReference type="NCBI Taxonomy" id="2020506"/>
    <lineage>
        <taxon>Bacteria</taxon>
        <taxon>Bacillati</taxon>
        <taxon>Bacillota</taxon>
        <taxon>Bacilli</taxon>
        <taxon>Bacillales</taxon>
        <taxon>Caryophanaceae</taxon>
        <taxon>Tetzosporium</taxon>
    </lineage>
</organism>
<dbReference type="OrthoDB" id="128043at2"/>
<proteinExistence type="predicted"/>